<reference evidence="2" key="1">
    <citation type="journal article" date="2015" name="Nature">
        <title>Complex archaea that bridge the gap between prokaryotes and eukaryotes.</title>
        <authorList>
            <person name="Spang A."/>
            <person name="Saw J.H."/>
            <person name="Jorgensen S.L."/>
            <person name="Zaremba-Niedzwiedzka K."/>
            <person name="Martijn J."/>
            <person name="Lind A.E."/>
            <person name="van Eijk R."/>
            <person name="Schleper C."/>
            <person name="Guy L."/>
            <person name="Ettema T.J."/>
        </authorList>
    </citation>
    <scope>NUCLEOTIDE SEQUENCE</scope>
</reference>
<protein>
    <submittedName>
        <fullName evidence="2">Uncharacterized protein</fullName>
    </submittedName>
</protein>
<evidence type="ECO:0000256" key="1">
    <source>
        <dbReference type="SAM" id="Coils"/>
    </source>
</evidence>
<keyword evidence="1" id="KW-0175">Coiled coil</keyword>
<feature type="non-terminal residue" evidence="2">
    <location>
        <position position="499"/>
    </location>
</feature>
<sequence>MPHSNPFILGSSSFTKKIDLLKDIASKNRLAAESVARERFEPSSGKKSRFSKIISGIAGAPGEILDEAKNIGIELGKGTLKGFEIAGNQASALPATLFTKAELDEQGRLTTRRNLLGNPLANARSFVDVLKQTGELPEGVGPPGIRQLTQGFQTAQKVGQAFQEDPDIPAGVKFASSLLEPSIFVPAGATAKIASKLAPVAARSPRLGAKALRGGLGLLEGFDKPATVAKFAVGGSAGAEIAERFDIPKVPEIVERIALPLAGGIGATQVGRAGRVAGKQILKDLSEFSSADAMIHDRFPGYMSKEFEGEVGAINIRPGDSESVRNIKNQIDDSRVLIDDMEKLREYRDVELEFNNLAGLLDKLKEEGGVDTGFPSLAEITDIRADYNLEVGRGDIQVNEKEFKKIISEFNDRIENYDRGKLQFEAGREFRGDIEDTGTLLEQDKLVSRQGEIFDELNELHATPQGIVTDADRQLDFKLNKELESIEDALPSSAVPVEE</sequence>
<dbReference type="EMBL" id="LAZR01024700">
    <property type="protein sequence ID" value="KKL74303.1"/>
    <property type="molecule type" value="Genomic_DNA"/>
</dbReference>
<organism evidence="2">
    <name type="scientific">marine sediment metagenome</name>
    <dbReference type="NCBI Taxonomy" id="412755"/>
    <lineage>
        <taxon>unclassified sequences</taxon>
        <taxon>metagenomes</taxon>
        <taxon>ecological metagenomes</taxon>
    </lineage>
</organism>
<evidence type="ECO:0000313" key="2">
    <source>
        <dbReference type="EMBL" id="KKL74303.1"/>
    </source>
</evidence>
<proteinExistence type="predicted"/>
<accession>A0A0F9EJP5</accession>
<comment type="caution">
    <text evidence="2">The sequence shown here is derived from an EMBL/GenBank/DDBJ whole genome shotgun (WGS) entry which is preliminary data.</text>
</comment>
<name>A0A0F9EJP5_9ZZZZ</name>
<dbReference type="AlphaFoldDB" id="A0A0F9EJP5"/>
<gene>
    <name evidence="2" type="ORF">LCGC14_2066230</name>
</gene>
<feature type="coiled-coil region" evidence="1">
    <location>
        <begin position="324"/>
        <end position="367"/>
    </location>
</feature>